<sequence>MQFLGHSTVRIDLPGRVILTDPVLTARVGPLRRVCAPLRRVDWAGVDTVLISHLHGDHLHLPSLRQLGTDVRIVVPRGAGPWLTGHGFTNVEEISPGESITDAGLELTAIRADHAAHRWGPRLHVGPSAPPIGYLIKANGTRTYYAGDTDLVHEMTEIGEQAARLDVALLPVWGWGPNIGPGHLDPQRAATAARLLAPRFAVPVHWGTLAVPGLCRVPGGVGSHMRALLAEPPRQFAAAVSRLGLDTTVAIAEPGARVALAPAGPRSDR</sequence>
<dbReference type="PANTHER" id="PTHR43546:SF3">
    <property type="entry name" value="UPF0173 METAL-DEPENDENT HYDROLASE MJ1163"/>
    <property type="match status" value="1"/>
</dbReference>
<evidence type="ECO:0000259" key="1">
    <source>
        <dbReference type="SMART" id="SM00849"/>
    </source>
</evidence>
<comment type="caution">
    <text evidence="2">The sequence shown here is derived from an EMBL/GenBank/DDBJ whole genome shotgun (WGS) entry which is preliminary data.</text>
</comment>
<dbReference type="Pfam" id="PF12706">
    <property type="entry name" value="Lactamase_B_2"/>
    <property type="match status" value="1"/>
</dbReference>
<gene>
    <name evidence="2" type="ORF">CLV47_112111</name>
</gene>
<organism evidence="2 3">
    <name type="scientific">Antricoccus suffuscus</name>
    <dbReference type="NCBI Taxonomy" id="1629062"/>
    <lineage>
        <taxon>Bacteria</taxon>
        <taxon>Bacillati</taxon>
        <taxon>Actinomycetota</taxon>
        <taxon>Actinomycetes</taxon>
        <taxon>Geodermatophilales</taxon>
        <taxon>Antricoccaceae</taxon>
        <taxon>Antricoccus</taxon>
    </lineage>
</organism>
<dbReference type="InterPro" id="IPR050114">
    <property type="entry name" value="UPF0173_UPF0282_UlaG_hydrolase"/>
</dbReference>
<feature type="domain" description="Metallo-beta-lactamase" evidence="1">
    <location>
        <begin position="5"/>
        <end position="183"/>
    </location>
</feature>
<protein>
    <submittedName>
        <fullName evidence="2">L-ascorbate metabolism protein UlaG (Beta-lactamase superfamily)</fullName>
    </submittedName>
</protein>
<dbReference type="AlphaFoldDB" id="A0A2T0ZYB7"/>
<dbReference type="EMBL" id="PVUE01000012">
    <property type="protein sequence ID" value="PRZ41078.1"/>
    <property type="molecule type" value="Genomic_DNA"/>
</dbReference>
<name>A0A2T0ZYB7_9ACTN</name>
<dbReference type="InterPro" id="IPR001279">
    <property type="entry name" value="Metallo-B-lactamas"/>
</dbReference>
<dbReference type="SUPFAM" id="SSF56281">
    <property type="entry name" value="Metallo-hydrolase/oxidoreductase"/>
    <property type="match status" value="1"/>
</dbReference>
<evidence type="ECO:0000313" key="3">
    <source>
        <dbReference type="Proteomes" id="UP000237752"/>
    </source>
</evidence>
<evidence type="ECO:0000313" key="2">
    <source>
        <dbReference type="EMBL" id="PRZ41078.1"/>
    </source>
</evidence>
<dbReference type="OrthoDB" id="9789133at2"/>
<proteinExistence type="predicted"/>
<accession>A0A2T0ZYB7</accession>
<dbReference type="Proteomes" id="UP000237752">
    <property type="component" value="Unassembled WGS sequence"/>
</dbReference>
<dbReference type="InterPro" id="IPR036866">
    <property type="entry name" value="RibonucZ/Hydroxyglut_hydro"/>
</dbReference>
<keyword evidence="3" id="KW-1185">Reference proteome</keyword>
<dbReference type="Gene3D" id="3.60.15.10">
    <property type="entry name" value="Ribonuclease Z/Hydroxyacylglutathione hydrolase-like"/>
    <property type="match status" value="1"/>
</dbReference>
<dbReference type="PANTHER" id="PTHR43546">
    <property type="entry name" value="UPF0173 METAL-DEPENDENT HYDROLASE MJ1163-RELATED"/>
    <property type="match status" value="1"/>
</dbReference>
<dbReference type="SMART" id="SM00849">
    <property type="entry name" value="Lactamase_B"/>
    <property type="match status" value="1"/>
</dbReference>
<reference evidence="2 3" key="1">
    <citation type="submission" date="2018-03" db="EMBL/GenBank/DDBJ databases">
        <title>Genomic Encyclopedia of Archaeal and Bacterial Type Strains, Phase II (KMG-II): from individual species to whole genera.</title>
        <authorList>
            <person name="Goeker M."/>
        </authorList>
    </citation>
    <scope>NUCLEOTIDE SEQUENCE [LARGE SCALE GENOMIC DNA]</scope>
    <source>
        <strain evidence="2 3">DSM 100065</strain>
    </source>
</reference>